<dbReference type="AlphaFoldDB" id="A0A371E7N8"/>
<name>A0A371E7N8_MUCPR</name>
<feature type="compositionally biased region" description="Basic residues" evidence="1">
    <location>
        <begin position="1"/>
        <end position="10"/>
    </location>
</feature>
<comment type="caution">
    <text evidence="2">The sequence shown here is derived from an EMBL/GenBank/DDBJ whole genome shotgun (WGS) entry which is preliminary data.</text>
</comment>
<protein>
    <submittedName>
        <fullName evidence="2">Uncharacterized protein</fullName>
    </submittedName>
</protein>
<accession>A0A371E7N8</accession>
<feature type="region of interest" description="Disordered" evidence="1">
    <location>
        <begin position="1"/>
        <end position="23"/>
    </location>
</feature>
<keyword evidence="3" id="KW-1185">Reference proteome</keyword>
<dbReference type="EMBL" id="QJKJ01015719">
    <property type="protein sequence ID" value="RDX62054.1"/>
    <property type="molecule type" value="Genomic_DNA"/>
</dbReference>
<feature type="non-terminal residue" evidence="2">
    <location>
        <position position="1"/>
    </location>
</feature>
<evidence type="ECO:0000313" key="3">
    <source>
        <dbReference type="Proteomes" id="UP000257109"/>
    </source>
</evidence>
<proteinExistence type="predicted"/>
<gene>
    <name evidence="2" type="ORF">CR513_59652</name>
</gene>
<evidence type="ECO:0000256" key="1">
    <source>
        <dbReference type="SAM" id="MobiDB-lite"/>
    </source>
</evidence>
<sequence length="188" mass="21674">MKSIKKKKNRYNAAGSSQESHPAIHSRLAIPKRFPRRLQPPTNAERFCRRQVLSPPVVQLRSISSSFLEGWECGQDIAWKEGVLLSNCAFRVVWFLRRVVSEWGKCIINVDVLGEGSVLTDEVDALMVLPISNICPLACMDACWHIVFGPIFKHPLLLDNHGKQFLTGMYYIREHEYFKMFYVPCIRH</sequence>
<evidence type="ECO:0000313" key="2">
    <source>
        <dbReference type="EMBL" id="RDX62054.1"/>
    </source>
</evidence>
<organism evidence="2 3">
    <name type="scientific">Mucuna pruriens</name>
    <name type="common">Velvet bean</name>
    <name type="synonym">Dolichos pruriens</name>
    <dbReference type="NCBI Taxonomy" id="157652"/>
    <lineage>
        <taxon>Eukaryota</taxon>
        <taxon>Viridiplantae</taxon>
        <taxon>Streptophyta</taxon>
        <taxon>Embryophyta</taxon>
        <taxon>Tracheophyta</taxon>
        <taxon>Spermatophyta</taxon>
        <taxon>Magnoliopsida</taxon>
        <taxon>eudicotyledons</taxon>
        <taxon>Gunneridae</taxon>
        <taxon>Pentapetalae</taxon>
        <taxon>rosids</taxon>
        <taxon>fabids</taxon>
        <taxon>Fabales</taxon>
        <taxon>Fabaceae</taxon>
        <taxon>Papilionoideae</taxon>
        <taxon>50 kb inversion clade</taxon>
        <taxon>NPAAA clade</taxon>
        <taxon>indigoferoid/millettioid clade</taxon>
        <taxon>Phaseoleae</taxon>
        <taxon>Mucuna</taxon>
    </lineage>
</organism>
<reference evidence="2" key="1">
    <citation type="submission" date="2018-05" db="EMBL/GenBank/DDBJ databases">
        <title>Draft genome of Mucuna pruriens seed.</title>
        <authorList>
            <person name="Nnadi N.E."/>
            <person name="Vos R."/>
            <person name="Hasami M.H."/>
            <person name="Devisetty U.K."/>
            <person name="Aguiy J.C."/>
        </authorList>
    </citation>
    <scope>NUCLEOTIDE SEQUENCE [LARGE SCALE GENOMIC DNA]</scope>
    <source>
        <strain evidence="2">JCA_2017</strain>
    </source>
</reference>
<dbReference type="Proteomes" id="UP000257109">
    <property type="component" value="Unassembled WGS sequence"/>
</dbReference>